<name>A0A1H8M7P4_9BRAD</name>
<accession>A0A1H8M7P4</accession>
<dbReference type="Gene3D" id="3.40.50.300">
    <property type="entry name" value="P-loop containing nucleotide triphosphate hydrolases"/>
    <property type="match status" value="1"/>
</dbReference>
<sequence length="258" mass="28207">MSGLRTENLSVQFGAVKPVDGVSVEIAAGKLTSIIGPNGAGKTSFFNLLTGLYLPTRGKVYFDGNDVTDMPVHQKVRCGLTRTFQILNVFDALTVEENIRVAVQRRHGRSRKLFCAADVHGPVEDEVAEITERIRLPDKRKVRACDLSHGHRRHLEIGLSLATRPKTLLLDEPMSGLGMYESSIMGEFVRELAQSLTVVLVEHHMSVVLSISDTILVLSQGRLLASGTPAEIQANPAVQEAYLGSGRYDLPQERAAHA</sequence>
<keyword evidence="1" id="KW-0813">Transport</keyword>
<gene>
    <name evidence="6" type="ORF">SAMN05444123_101403</name>
</gene>
<dbReference type="CDD" id="cd03219">
    <property type="entry name" value="ABC_Mj1267_LivG_branched"/>
    <property type="match status" value="1"/>
</dbReference>
<dbReference type="Proteomes" id="UP000199615">
    <property type="component" value="Unassembled WGS sequence"/>
</dbReference>
<proteinExistence type="predicted"/>
<evidence type="ECO:0000256" key="2">
    <source>
        <dbReference type="ARBA" id="ARBA00022741"/>
    </source>
</evidence>
<protein>
    <submittedName>
        <fullName evidence="6">Amino acid/amide ABC transporter ATP-binding protein 1, HAAT family</fullName>
    </submittedName>
</protein>
<evidence type="ECO:0000256" key="1">
    <source>
        <dbReference type="ARBA" id="ARBA00022448"/>
    </source>
</evidence>
<dbReference type="RefSeq" id="WP_011500484.1">
    <property type="nucleotide sequence ID" value="NZ_FODT01000001.1"/>
</dbReference>
<dbReference type="AlphaFoldDB" id="A0A1H8M7P4"/>
<dbReference type="InterPro" id="IPR051120">
    <property type="entry name" value="ABC_AA/LPS_Transport"/>
</dbReference>
<keyword evidence="3 6" id="KW-0067">ATP-binding</keyword>
<evidence type="ECO:0000259" key="5">
    <source>
        <dbReference type="PROSITE" id="PS50893"/>
    </source>
</evidence>
<feature type="domain" description="ABC transporter" evidence="5">
    <location>
        <begin position="4"/>
        <end position="245"/>
    </location>
</feature>
<dbReference type="PANTHER" id="PTHR45772">
    <property type="entry name" value="CONSERVED COMPONENT OF ABC TRANSPORTER FOR NATURAL AMINO ACIDS-RELATED"/>
    <property type="match status" value="1"/>
</dbReference>
<evidence type="ECO:0000256" key="4">
    <source>
        <dbReference type="ARBA" id="ARBA00024722"/>
    </source>
</evidence>
<evidence type="ECO:0000256" key="3">
    <source>
        <dbReference type="ARBA" id="ARBA00022840"/>
    </source>
</evidence>
<dbReference type="InterPro" id="IPR003593">
    <property type="entry name" value="AAA+_ATPase"/>
</dbReference>
<reference evidence="7" key="1">
    <citation type="submission" date="2016-10" db="EMBL/GenBank/DDBJ databases">
        <authorList>
            <person name="Varghese N."/>
            <person name="Submissions S."/>
        </authorList>
    </citation>
    <scope>NUCLEOTIDE SEQUENCE [LARGE SCALE GENOMIC DNA]</scope>
    <source>
        <strain evidence="7">DSM 123</strain>
    </source>
</reference>
<dbReference type="InterPro" id="IPR003439">
    <property type="entry name" value="ABC_transporter-like_ATP-bd"/>
</dbReference>
<dbReference type="InterPro" id="IPR027417">
    <property type="entry name" value="P-loop_NTPase"/>
</dbReference>
<evidence type="ECO:0000313" key="6">
    <source>
        <dbReference type="EMBL" id="SEO13361.1"/>
    </source>
</evidence>
<evidence type="ECO:0000313" key="7">
    <source>
        <dbReference type="Proteomes" id="UP000199615"/>
    </source>
</evidence>
<dbReference type="InterPro" id="IPR032823">
    <property type="entry name" value="BCA_ABC_TP_C"/>
</dbReference>
<dbReference type="Pfam" id="PF00005">
    <property type="entry name" value="ABC_tran"/>
    <property type="match status" value="1"/>
</dbReference>
<dbReference type="GO" id="GO:0005886">
    <property type="term" value="C:plasma membrane"/>
    <property type="evidence" value="ECO:0007669"/>
    <property type="project" value="TreeGrafter"/>
</dbReference>
<dbReference type="SMART" id="SM00382">
    <property type="entry name" value="AAA"/>
    <property type="match status" value="1"/>
</dbReference>
<dbReference type="SUPFAM" id="SSF52540">
    <property type="entry name" value="P-loop containing nucleoside triphosphate hydrolases"/>
    <property type="match status" value="1"/>
</dbReference>
<dbReference type="GO" id="GO:0005524">
    <property type="term" value="F:ATP binding"/>
    <property type="evidence" value="ECO:0007669"/>
    <property type="project" value="UniProtKB-KW"/>
</dbReference>
<dbReference type="PANTHER" id="PTHR45772:SF9">
    <property type="entry name" value="CONSERVED COMPONENT OF ABC TRANSPORTER FOR NATURAL AMINO ACIDS"/>
    <property type="match status" value="1"/>
</dbReference>
<keyword evidence="2" id="KW-0547">Nucleotide-binding</keyword>
<organism evidence="6 7">
    <name type="scientific">Rhodopseudomonas pseudopalustris</name>
    <dbReference type="NCBI Taxonomy" id="1513892"/>
    <lineage>
        <taxon>Bacteria</taxon>
        <taxon>Pseudomonadati</taxon>
        <taxon>Pseudomonadota</taxon>
        <taxon>Alphaproteobacteria</taxon>
        <taxon>Hyphomicrobiales</taxon>
        <taxon>Nitrobacteraceae</taxon>
        <taxon>Rhodopseudomonas</taxon>
    </lineage>
</organism>
<dbReference type="EMBL" id="FODT01000001">
    <property type="protein sequence ID" value="SEO13361.1"/>
    <property type="molecule type" value="Genomic_DNA"/>
</dbReference>
<comment type="function">
    <text evidence="4">Involved in beta-(1--&gt;2)glucan export. Transmembrane domains (TMD) form a pore in the inner membrane and the ATP-binding domain (NBD) is responsible for energy generation.</text>
</comment>
<dbReference type="PROSITE" id="PS50893">
    <property type="entry name" value="ABC_TRANSPORTER_2"/>
    <property type="match status" value="1"/>
</dbReference>
<keyword evidence="7" id="KW-1185">Reference proteome</keyword>
<dbReference type="Pfam" id="PF12399">
    <property type="entry name" value="BCA_ABC_TP_C"/>
    <property type="match status" value="1"/>
</dbReference>
<dbReference type="GO" id="GO:0016887">
    <property type="term" value="F:ATP hydrolysis activity"/>
    <property type="evidence" value="ECO:0007669"/>
    <property type="project" value="InterPro"/>
</dbReference>
<dbReference type="OrthoDB" id="9780942at2"/>